<evidence type="ECO:0000256" key="3">
    <source>
        <dbReference type="ARBA" id="ARBA00022989"/>
    </source>
</evidence>
<proteinExistence type="predicted"/>
<keyword evidence="4" id="KW-0472">Membrane</keyword>
<keyword evidence="2" id="KW-0812">Transmembrane</keyword>
<dbReference type="InterPro" id="IPR050382">
    <property type="entry name" value="MFS_Na/Anion_cotransporter"/>
</dbReference>
<dbReference type="AlphaFoldDB" id="A0A9R0XFY0"/>
<evidence type="ECO:0000256" key="2">
    <source>
        <dbReference type="ARBA" id="ARBA00022692"/>
    </source>
</evidence>
<reference evidence="5 6" key="1">
    <citation type="submission" date="2017-09" db="EMBL/GenBank/DDBJ databases">
        <authorList>
            <consortium name="International Durum Wheat Genome Sequencing Consortium (IDWGSC)"/>
            <person name="Milanesi L."/>
        </authorList>
    </citation>
    <scope>NUCLEOTIDE SEQUENCE [LARGE SCALE GENOMIC DNA]</scope>
    <source>
        <strain evidence="6">cv. Svevo</strain>
    </source>
</reference>
<protein>
    <submittedName>
        <fullName evidence="5">Uncharacterized protein</fullName>
    </submittedName>
</protein>
<dbReference type="InterPro" id="IPR036259">
    <property type="entry name" value="MFS_trans_sf"/>
</dbReference>
<dbReference type="PANTHER" id="PTHR11662">
    <property type="entry name" value="SOLUTE CARRIER FAMILY 17"/>
    <property type="match status" value="1"/>
</dbReference>
<dbReference type="Gramene" id="TRITD5Bv1G186110.3">
    <property type="protein sequence ID" value="TRITD5Bv1G186110.3"/>
    <property type="gene ID" value="TRITD5Bv1G186110"/>
</dbReference>
<keyword evidence="3" id="KW-1133">Transmembrane helix</keyword>
<comment type="subcellular location">
    <subcellularLocation>
        <location evidence="1">Membrane</location>
        <topology evidence="1">Multi-pass membrane protein</topology>
    </subcellularLocation>
</comment>
<keyword evidence="6" id="KW-1185">Reference proteome</keyword>
<gene>
    <name evidence="5" type="ORF">TRITD_5Bv1G186110</name>
</gene>
<dbReference type="GO" id="GO:0016020">
    <property type="term" value="C:membrane"/>
    <property type="evidence" value="ECO:0007669"/>
    <property type="project" value="UniProtKB-SubCell"/>
</dbReference>
<organism evidence="5 6">
    <name type="scientific">Triticum turgidum subsp. durum</name>
    <name type="common">Durum wheat</name>
    <name type="synonym">Triticum durum</name>
    <dbReference type="NCBI Taxonomy" id="4567"/>
    <lineage>
        <taxon>Eukaryota</taxon>
        <taxon>Viridiplantae</taxon>
        <taxon>Streptophyta</taxon>
        <taxon>Embryophyta</taxon>
        <taxon>Tracheophyta</taxon>
        <taxon>Spermatophyta</taxon>
        <taxon>Magnoliopsida</taxon>
        <taxon>Liliopsida</taxon>
        <taxon>Poales</taxon>
        <taxon>Poaceae</taxon>
        <taxon>BOP clade</taxon>
        <taxon>Pooideae</taxon>
        <taxon>Triticodae</taxon>
        <taxon>Triticeae</taxon>
        <taxon>Triticinae</taxon>
        <taxon>Triticum</taxon>
    </lineage>
</organism>
<evidence type="ECO:0000313" key="5">
    <source>
        <dbReference type="EMBL" id="VAI35832.1"/>
    </source>
</evidence>
<dbReference type="Proteomes" id="UP000324705">
    <property type="component" value="Chromosome 5B"/>
</dbReference>
<accession>A0A9R0XFY0</accession>
<name>A0A9R0XFY0_TRITD</name>
<dbReference type="SUPFAM" id="SSF103473">
    <property type="entry name" value="MFS general substrate transporter"/>
    <property type="match status" value="1"/>
</dbReference>
<dbReference type="EMBL" id="LT934120">
    <property type="protein sequence ID" value="VAI35832.1"/>
    <property type="molecule type" value="Genomic_DNA"/>
</dbReference>
<dbReference type="Gene3D" id="1.20.1250.20">
    <property type="entry name" value="MFS general substrate transporter like domains"/>
    <property type="match status" value="1"/>
</dbReference>
<evidence type="ECO:0000256" key="1">
    <source>
        <dbReference type="ARBA" id="ARBA00004141"/>
    </source>
</evidence>
<dbReference type="PANTHER" id="PTHR11662:SF243">
    <property type="entry name" value="ANION TRANSPORTER 6, CHLOROPLASTIC-RELATED"/>
    <property type="match status" value="1"/>
</dbReference>
<evidence type="ECO:0000313" key="6">
    <source>
        <dbReference type="Proteomes" id="UP000324705"/>
    </source>
</evidence>
<evidence type="ECO:0000256" key="4">
    <source>
        <dbReference type="ARBA" id="ARBA00023136"/>
    </source>
</evidence>
<sequence>MIYTHFCGSWGHYTCLSWLPTFFSEELNLNLTDAAWVSILPPLGSMVITSIAAPFADNLISSGVDTTKVNHCLEDEKGINKNLLAPILVAPLY</sequence>